<dbReference type="InterPro" id="IPR050535">
    <property type="entry name" value="DNA_Repair-Maintenance_Comp"/>
</dbReference>
<keyword evidence="1" id="KW-0378">Hydrolase</keyword>
<accession>A0AAE3LSA2</accession>
<dbReference type="PANTHER" id="PTHR30337:SF7">
    <property type="entry name" value="PHOSPHOESTERASE"/>
    <property type="match status" value="1"/>
</dbReference>
<dbReference type="PANTHER" id="PTHR30337">
    <property type="entry name" value="COMPONENT OF ATP-DEPENDENT DSDNA EXONUCLEASE"/>
    <property type="match status" value="1"/>
</dbReference>
<reference evidence="3" key="1">
    <citation type="submission" date="2022-10" db="EMBL/GenBank/DDBJ databases">
        <title>Description of Fervidibacillus gen. nov. in the family Fervidibacillaceae fam. nov. with two species, Fervidibacillus albus sp. nov., and Fervidibacillus halotolerans sp. nov., isolated from tidal flat sediments.</title>
        <authorList>
            <person name="Kwon K.K."/>
            <person name="Yang S.-H."/>
        </authorList>
    </citation>
    <scope>NUCLEOTIDE SEQUENCE</scope>
    <source>
        <strain evidence="3">JCM 19140</strain>
    </source>
</reference>
<dbReference type="InterPro" id="IPR041796">
    <property type="entry name" value="Mre11_N"/>
</dbReference>
<dbReference type="SUPFAM" id="SSF56300">
    <property type="entry name" value="Metallo-dependent phosphatases"/>
    <property type="match status" value="1"/>
</dbReference>
<dbReference type="EMBL" id="JAOUSF010000001">
    <property type="protein sequence ID" value="MCU9612523.1"/>
    <property type="molecule type" value="Genomic_DNA"/>
</dbReference>
<keyword evidence="4" id="KW-1185">Reference proteome</keyword>
<dbReference type="RefSeq" id="WP_263071708.1">
    <property type="nucleotide sequence ID" value="NZ_JAOUSF010000001.1"/>
</dbReference>
<organism evidence="3 4">
    <name type="scientific">Perspicuibacillus lycopersici</name>
    <dbReference type="NCBI Taxonomy" id="1325689"/>
    <lineage>
        <taxon>Bacteria</taxon>
        <taxon>Bacillati</taxon>
        <taxon>Bacillota</taxon>
        <taxon>Bacilli</taxon>
        <taxon>Bacillales</taxon>
        <taxon>Bacillaceae</taxon>
        <taxon>Perspicuibacillus</taxon>
    </lineage>
</organism>
<evidence type="ECO:0000313" key="3">
    <source>
        <dbReference type="EMBL" id="MCU9612523.1"/>
    </source>
</evidence>
<sequence length="403" mass="46297">MKGISFIHCADLHLDSPFVGLKSIPNNIFQQIQQSTFQAFRNIVDFAIERQVDFIIIAGDLYDGEDRSIRAQILFRNEMERLEKEGIPVFIVHGNHDHLNGSWTELQMPKSVVTFGENVEMKALQTKRGESVHLYGFSYKQKHVSERMIEHYQKVDGADYHIGILHGHDSQNPNHYSYAPFKISELLEKNFDYWALGHIHKRAILYENPMIIYPGNIQGRHKKENGEKGFYSISLNGTNCVAKFIPAASVVWETCALPNKQINSFDELYQACMQVKNEISAPNKKVLLAITIDEQLIAPNVRDWLYSEEFLSLLQEGENQEGSFVWIYELTIKEAAMGDQVRIEDSFFTEIEAIIENLTDIGVPLAPLYSNPKTKKYIQDLTLEDEWNIKRSARAIIQQLLKG</sequence>
<name>A0AAE3LSA2_9BACI</name>
<proteinExistence type="predicted"/>
<dbReference type="AlphaFoldDB" id="A0AAE3LSA2"/>
<comment type="caution">
    <text evidence="3">The sequence shown here is derived from an EMBL/GenBank/DDBJ whole genome shotgun (WGS) entry which is preliminary data.</text>
</comment>
<gene>
    <name evidence="3" type="ORF">OEV98_02960</name>
</gene>
<keyword evidence="3" id="KW-0540">Nuclease</keyword>
<dbReference type="InterPro" id="IPR029052">
    <property type="entry name" value="Metallo-depent_PP-like"/>
</dbReference>
<evidence type="ECO:0000313" key="4">
    <source>
        <dbReference type="Proteomes" id="UP001209318"/>
    </source>
</evidence>
<dbReference type="GO" id="GO:0004527">
    <property type="term" value="F:exonuclease activity"/>
    <property type="evidence" value="ECO:0007669"/>
    <property type="project" value="UniProtKB-KW"/>
</dbReference>
<dbReference type="PIRSF" id="PIRSF033091">
    <property type="entry name" value="Pesterase_YhaO"/>
    <property type="match status" value="1"/>
</dbReference>
<dbReference type="CDD" id="cd00840">
    <property type="entry name" value="MPP_Mre11_N"/>
    <property type="match status" value="1"/>
</dbReference>
<dbReference type="Proteomes" id="UP001209318">
    <property type="component" value="Unassembled WGS sequence"/>
</dbReference>
<dbReference type="Gene3D" id="3.60.21.10">
    <property type="match status" value="1"/>
</dbReference>
<dbReference type="InterPro" id="IPR014576">
    <property type="entry name" value="Pesterase_YhaO"/>
</dbReference>
<dbReference type="InterPro" id="IPR004843">
    <property type="entry name" value="Calcineurin-like_PHP"/>
</dbReference>
<evidence type="ECO:0000256" key="1">
    <source>
        <dbReference type="ARBA" id="ARBA00022801"/>
    </source>
</evidence>
<keyword evidence="3" id="KW-0269">Exonuclease</keyword>
<feature type="domain" description="Calcineurin-like phosphoesterase" evidence="2">
    <location>
        <begin position="5"/>
        <end position="201"/>
    </location>
</feature>
<protein>
    <submittedName>
        <fullName evidence="3">DNA repair exonuclease</fullName>
    </submittedName>
</protein>
<evidence type="ECO:0000259" key="2">
    <source>
        <dbReference type="Pfam" id="PF00149"/>
    </source>
</evidence>
<dbReference type="Pfam" id="PF00149">
    <property type="entry name" value="Metallophos"/>
    <property type="match status" value="1"/>
</dbReference>